<sequence length="134" mass="13950">MPGASEDVIFKLGGTTFAAMEAKSFKRSATAISWTDSSSKGRQTFVPGKVSADALEISVSGFHKDDHRLAAIGVGPAADLFLDDAALEFPGWGVISGKFFMNDYSGDAPLGDAVKFSATLMSDGDWTFTAAGAS</sequence>
<gene>
    <name evidence="1" type="ORF">PSM7751_03719</name>
</gene>
<evidence type="ECO:0000313" key="2">
    <source>
        <dbReference type="Proteomes" id="UP000193963"/>
    </source>
</evidence>
<dbReference type="OrthoDB" id="7266971at2"/>
<dbReference type="AlphaFoldDB" id="A0A1X7A4V3"/>
<name>A0A1X7A4V3_9RHOB</name>
<proteinExistence type="predicted"/>
<evidence type="ECO:0000313" key="1">
    <source>
        <dbReference type="EMBL" id="SLN70352.1"/>
    </source>
</evidence>
<dbReference type="EMBL" id="FWFN01000009">
    <property type="protein sequence ID" value="SLN70352.1"/>
    <property type="molecule type" value="Genomic_DNA"/>
</dbReference>
<organism evidence="1 2">
    <name type="scientific">Pseudooceanicola marinus</name>
    <dbReference type="NCBI Taxonomy" id="396013"/>
    <lineage>
        <taxon>Bacteria</taxon>
        <taxon>Pseudomonadati</taxon>
        <taxon>Pseudomonadota</taxon>
        <taxon>Alphaproteobacteria</taxon>
        <taxon>Rhodobacterales</taxon>
        <taxon>Paracoccaceae</taxon>
        <taxon>Pseudooceanicola</taxon>
    </lineage>
</organism>
<dbReference type="Proteomes" id="UP000193963">
    <property type="component" value="Unassembled WGS sequence"/>
</dbReference>
<reference evidence="1 2" key="1">
    <citation type="submission" date="2017-03" db="EMBL/GenBank/DDBJ databases">
        <authorList>
            <person name="Afonso C.L."/>
            <person name="Miller P.J."/>
            <person name="Scott M.A."/>
            <person name="Spackman E."/>
            <person name="Goraichik I."/>
            <person name="Dimitrov K.M."/>
            <person name="Suarez D.L."/>
            <person name="Swayne D.E."/>
        </authorList>
    </citation>
    <scope>NUCLEOTIDE SEQUENCE [LARGE SCALE GENOMIC DNA]</scope>
    <source>
        <strain evidence="1 2">CECT 7751</strain>
    </source>
</reference>
<protein>
    <recommendedName>
        <fullName evidence="3">Phage major tail protein 2</fullName>
    </recommendedName>
</protein>
<accession>A0A1X7A4V3</accession>
<evidence type="ECO:0008006" key="3">
    <source>
        <dbReference type="Google" id="ProtNLM"/>
    </source>
</evidence>
<keyword evidence="2" id="KW-1185">Reference proteome</keyword>
<dbReference type="Pfam" id="PF06199">
    <property type="entry name" value="Phage_tail_2"/>
    <property type="match status" value="1"/>
</dbReference>
<dbReference type="InterPro" id="IPR011855">
    <property type="entry name" value="Phgtail_TP901_1"/>
</dbReference>
<dbReference type="RefSeq" id="WP_085889746.1">
    <property type="nucleotide sequence ID" value="NZ_FWFN01000009.1"/>
</dbReference>